<comment type="caution">
    <text evidence="2">The sequence shown here is derived from an EMBL/GenBank/DDBJ whole genome shotgun (WGS) entry which is preliminary data.</text>
</comment>
<evidence type="ECO:0000313" key="2">
    <source>
        <dbReference type="EMBL" id="KAK3863415.1"/>
    </source>
</evidence>
<protein>
    <submittedName>
        <fullName evidence="2">Uncharacterized protein</fullName>
    </submittedName>
</protein>
<feature type="region of interest" description="Disordered" evidence="1">
    <location>
        <begin position="1"/>
        <end position="44"/>
    </location>
</feature>
<gene>
    <name evidence="2" type="ORF">Pcinc_030812</name>
</gene>
<feature type="compositionally biased region" description="Acidic residues" evidence="1">
    <location>
        <begin position="27"/>
        <end position="43"/>
    </location>
</feature>
<sequence length="70" mass="8104">MCEGYYEKVGEGTDEEEKEEKEKRIDDNDDDENYNDVEDEDDQRVEREGKAWGVIACLAPRPFVCLSVKA</sequence>
<evidence type="ECO:0000313" key="3">
    <source>
        <dbReference type="Proteomes" id="UP001286313"/>
    </source>
</evidence>
<keyword evidence="3" id="KW-1185">Reference proteome</keyword>
<dbReference type="Proteomes" id="UP001286313">
    <property type="component" value="Unassembled WGS sequence"/>
</dbReference>
<accession>A0AAE1EXD6</accession>
<name>A0AAE1EXD6_PETCI</name>
<proteinExistence type="predicted"/>
<dbReference type="EMBL" id="JAWQEG010004019">
    <property type="protein sequence ID" value="KAK3863415.1"/>
    <property type="molecule type" value="Genomic_DNA"/>
</dbReference>
<reference evidence="2" key="1">
    <citation type="submission" date="2023-10" db="EMBL/GenBank/DDBJ databases">
        <title>Genome assemblies of two species of porcelain crab, Petrolisthes cinctipes and Petrolisthes manimaculis (Anomura: Porcellanidae).</title>
        <authorList>
            <person name="Angst P."/>
        </authorList>
    </citation>
    <scope>NUCLEOTIDE SEQUENCE</scope>
    <source>
        <strain evidence="2">PB745_01</strain>
        <tissue evidence="2">Gill</tissue>
    </source>
</reference>
<organism evidence="2 3">
    <name type="scientific">Petrolisthes cinctipes</name>
    <name type="common">Flat porcelain crab</name>
    <dbReference type="NCBI Taxonomy" id="88211"/>
    <lineage>
        <taxon>Eukaryota</taxon>
        <taxon>Metazoa</taxon>
        <taxon>Ecdysozoa</taxon>
        <taxon>Arthropoda</taxon>
        <taxon>Crustacea</taxon>
        <taxon>Multicrustacea</taxon>
        <taxon>Malacostraca</taxon>
        <taxon>Eumalacostraca</taxon>
        <taxon>Eucarida</taxon>
        <taxon>Decapoda</taxon>
        <taxon>Pleocyemata</taxon>
        <taxon>Anomura</taxon>
        <taxon>Galatheoidea</taxon>
        <taxon>Porcellanidae</taxon>
        <taxon>Petrolisthes</taxon>
    </lineage>
</organism>
<feature type="compositionally biased region" description="Basic and acidic residues" evidence="1">
    <location>
        <begin position="1"/>
        <end position="11"/>
    </location>
</feature>
<dbReference type="AlphaFoldDB" id="A0AAE1EXD6"/>
<evidence type="ECO:0000256" key="1">
    <source>
        <dbReference type="SAM" id="MobiDB-lite"/>
    </source>
</evidence>